<feature type="transmembrane region" description="Helical" evidence="1">
    <location>
        <begin position="42"/>
        <end position="60"/>
    </location>
</feature>
<comment type="caution">
    <text evidence="2">The sequence shown here is derived from an EMBL/GenBank/DDBJ whole genome shotgun (WGS) entry which is preliminary data.</text>
</comment>
<sequence length="73" mass="8151">MQWRTLAGTAVVTAVSLAVLGIVANFVLFGNKLLRSSQWQQPALFSLGIVVLSLLVFAAMGRPWKRWSRTAYW</sequence>
<dbReference type="EMBL" id="JBHSZQ010000050">
    <property type="protein sequence ID" value="MFC7127422.1"/>
    <property type="molecule type" value="Genomic_DNA"/>
</dbReference>
<keyword evidence="1" id="KW-1133">Transmembrane helix</keyword>
<dbReference type="Proteomes" id="UP001596414">
    <property type="component" value="Unassembled WGS sequence"/>
</dbReference>
<keyword evidence="1" id="KW-0812">Transmembrane</keyword>
<organism evidence="2 3">
    <name type="scientific">Halovenus rubra</name>
    <dbReference type="NCBI Taxonomy" id="869890"/>
    <lineage>
        <taxon>Archaea</taxon>
        <taxon>Methanobacteriati</taxon>
        <taxon>Methanobacteriota</taxon>
        <taxon>Stenosarchaea group</taxon>
        <taxon>Halobacteria</taxon>
        <taxon>Halobacteriales</taxon>
        <taxon>Haloarculaceae</taxon>
        <taxon>Halovenus</taxon>
    </lineage>
</organism>
<evidence type="ECO:0000313" key="3">
    <source>
        <dbReference type="Proteomes" id="UP001596414"/>
    </source>
</evidence>
<feature type="transmembrane region" description="Helical" evidence="1">
    <location>
        <begin position="6"/>
        <end position="30"/>
    </location>
</feature>
<reference evidence="2 3" key="1">
    <citation type="journal article" date="2014" name="Int. J. Syst. Evol. Microbiol.">
        <title>Complete genome sequence of Corynebacterium casei LMG S-19264T (=DSM 44701T), isolated from a smear-ripened cheese.</title>
        <authorList>
            <consortium name="US DOE Joint Genome Institute (JGI-PGF)"/>
            <person name="Walter F."/>
            <person name="Albersmeier A."/>
            <person name="Kalinowski J."/>
            <person name="Ruckert C."/>
        </authorList>
    </citation>
    <scope>NUCLEOTIDE SEQUENCE [LARGE SCALE GENOMIC DNA]</scope>
    <source>
        <strain evidence="2 3">CGMCC 4.7215</strain>
    </source>
</reference>
<keyword evidence="1" id="KW-0472">Membrane</keyword>
<evidence type="ECO:0000313" key="2">
    <source>
        <dbReference type="EMBL" id="MFC7127422.1"/>
    </source>
</evidence>
<name>A0ABD5XC53_9EURY</name>
<protein>
    <submittedName>
        <fullName evidence="2">Uncharacterized protein</fullName>
    </submittedName>
</protein>
<dbReference type="AlphaFoldDB" id="A0ABD5XC53"/>
<evidence type="ECO:0000256" key="1">
    <source>
        <dbReference type="SAM" id="Phobius"/>
    </source>
</evidence>
<gene>
    <name evidence="2" type="ORF">ACFQJ7_15595</name>
</gene>
<dbReference type="RefSeq" id="WP_267637938.1">
    <property type="nucleotide sequence ID" value="NZ_JAODIY010000011.1"/>
</dbReference>
<proteinExistence type="predicted"/>
<accession>A0ABD5XC53</accession>